<evidence type="ECO:0000313" key="2">
    <source>
        <dbReference type="EMBL" id="KAK5856747.1"/>
    </source>
</evidence>
<comment type="caution">
    <text evidence="2">The sequence shown here is derived from an EMBL/GenBank/DDBJ whole genome shotgun (WGS) entry which is preliminary data.</text>
</comment>
<evidence type="ECO:0000313" key="3">
    <source>
        <dbReference type="Proteomes" id="UP001346869"/>
    </source>
</evidence>
<dbReference type="EMBL" id="JAUZQC010000017">
    <property type="protein sequence ID" value="KAK5856747.1"/>
    <property type="molecule type" value="Genomic_DNA"/>
</dbReference>
<keyword evidence="3" id="KW-1185">Reference proteome</keyword>
<reference evidence="2 3" key="1">
    <citation type="journal article" date="2023" name="Genes (Basel)">
        <title>Chromosome-Level Genome Assembly and Circadian Gene Repertoire of the Patagonia Blennie Eleginops maclovinus-The Closest Ancestral Proxy of Antarctic Cryonotothenioids.</title>
        <authorList>
            <person name="Cheng C.C."/>
            <person name="Rivera-Colon A.G."/>
            <person name="Minhas B.F."/>
            <person name="Wilson L."/>
            <person name="Rayamajhi N."/>
            <person name="Vargas-Chacoff L."/>
            <person name="Catchen J.M."/>
        </authorList>
    </citation>
    <scope>NUCLEOTIDE SEQUENCE [LARGE SCALE GENOMIC DNA]</scope>
    <source>
        <strain evidence="2">JMC-PN-2008</strain>
    </source>
</reference>
<proteinExistence type="predicted"/>
<protein>
    <submittedName>
        <fullName evidence="2">Uncharacterized protein</fullName>
    </submittedName>
</protein>
<feature type="region of interest" description="Disordered" evidence="1">
    <location>
        <begin position="1"/>
        <end position="32"/>
    </location>
</feature>
<evidence type="ECO:0000256" key="1">
    <source>
        <dbReference type="SAM" id="MobiDB-lite"/>
    </source>
</evidence>
<sequence length="117" mass="12671">MFNRAQVSTGSSIHLKRDSAGGGGATGNPRTGNKYRVTAVALQFLRKWRSSGRMNETEASFNVLFRIANRGRDTLFLLLVVFAAMSAGPRISENKPVCGASIPAQQCVKPSVVFRLV</sequence>
<name>A0AAN7X9I4_ELEMC</name>
<reference evidence="2 3" key="2">
    <citation type="journal article" date="2023" name="Mol. Biol. Evol.">
        <title>Genomics of Secondarily Temperate Adaptation in the Only Non-Antarctic Icefish.</title>
        <authorList>
            <person name="Rivera-Colon A.G."/>
            <person name="Rayamajhi N."/>
            <person name="Minhas B.F."/>
            <person name="Madrigal G."/>
            <person name="Bilyk K.T."/>
            <person name="Yoon V."/>
            <person name="Hune M."/>
            <person name="Gregory S."/>
            <person name="Cheng C.H.C."/>
            <person name="Catchen J.M."/>
        </authorList>
    </citation>
    <scope>NUCLEOTIDE SEQUENCE [LARGE SCALE GENOMIC DNA]</scope>
    <source>
        <strain evidence="2">JMC-PN-2008</strain>
    </source>
</reference>
<dbReference type="Proteomes" id="UP001346869">
    <property type="component" value="Unassembled WGS sequence"/>
</dbReference>
<feature type="compositionally biased region" description="Polar residues" evidence="1">
    <location>
        <begin position="1"/>
        <end position="12"/>
    </location>
</feature>
<dbReference type="AlphaFoldDB" id="A0AAN7X9I4"/>
<gene>
    <name evidence="2" type="ORF">PBY51_008322</name>
</gene>
<organism evidence="2 3">
    <name type="scientific">Eleginops maclovinus</name>
    <name type="common">Patagonian blennie</name>
    <name type="synonym">Eleginus maclovinus</name>
    <dbReference type="NCBI Taxonomy" id="56733"/>
    <lineage>
        <taxon>Eukaryota</taxon>
        <taxon>Metazoa</taxon>
        <taxon>Chordata</taxon>
        <taxon>Craniata</taxon>
        <taxon>Vertebrata</taxon>
        <taxon>Euteleostomi</taxon>
        <taxon>Actinopterygii</taxon>
        <taxon>Neopterygii</taxon>
        <taxon>Teleostei</taxon>
        <taxon>Neoteleostei</taxon>
        <taxon>Acanthomorphata</taxon>
        <taxon>Eupercaria</taxon>
        <taxon>Perciformes</taxon>
        <taxon>Notothenioidei</taxon>
        <taxon>Eleginopidae</taxon>
        <taxon>Eleginops</taxon>
    </lineage>
</organism>
<accession>A0AAN7X9I4</accession>